<accession>A0A4P9YLZ9</accession>
<protein>
    <submittedName>
        <fullName evidence="4">Short-chain dehydrogenase</fullName>
    </submittedName>
</protein>
<evidence type="ECO:0000256" key="2">
    <source>
        <dbReference type="ARBA" id="ARBA00022857"/>
    </source>
</evidence>
<dbReference type="EMBL" id="ML005030">
    <property type="protein sequence ID" value="RKP20703.1"/>
    <property type="molecule type" value="Genomic_DNA"/>
</dbReference>
<dbReference type="PANTHER" id="PTHR43008">
    <property type="entry name" value="BENZIL REDUCTASE"/>
    <property type="match status" value="1"/>
</dbReference>
<evidence type="ECO:0000256" key="3">
    <source>
        <dbReference type="ARBA" id="ARBA00023002"/>
    </source>
</evidence>
<dbReference type="InterPro" id="IPR002347">
    <property type="entry name" value="SDR_fam"/>
</dbReference>
<dbReference type="GO" id="GO:0016616">
    <property type="term" value="F:oxidoreductase activity, acting on the CH-OH group of donors, NAD or NADP as acceptor"/>
    <property type="evidence" value="ECO:0007669"/>
    <property type="project" value="UniProtKB-ARBA"/>
</dbReference>
<comment type="similarity">
    <text evidence="1">Belongs to the short-chain dehydrogenases/reductases (SDR) family.</text>
</comment>
<evidence type="ECO:0000313" key="4">
    <source>
        <dbReference type="EMBL" id="RKP20703.1"/>
    </source>
</evidence>
<name>A0A4P9YLZ9_ROZAC</name>
<dbReference type="AlphaFoldDB" id="A0A4P9YLZ9"/>
<dbReference type="Pfam" id="PF00106">
    <property type="entry name" value="adh_short"/>
    <property type="match status" value="1"/>
</dbReference>
<dbReference type="PROSITE" id="PS00061">
    <property type="entry name" value="ADH_SHORT"/>
    <property type="match status" value="1"/>
</dbReference>
<reference evidence="5" key="1">
    <citation type="journal article" date="2018" name="Nat. Microbiol.">
        <title>Leveraging single-cell genomics to expand the fungal tree of life.</title>
        <authorList>
            <person name="Ahrendt S.R."/>
            <person name="Quandt C.A."/>
            <person name="Ciobanu D."/>
            <person name="Clum A."/>
            <person name="Salamov A."/>
            <person name="Andreopoulos B."/>
            <person name="Cheng J.F."/>
            <person name="Woyke T."/>
            <person name="Pelin A."/>
            <person name="Henrissat B."/>
            <person name="Reynolds N.K."/>
            <person name="Benny G.L."/>
            <person name="Smith M.E."/>
            <person name="James T.Y."/>
            <person name="Grigoriev I.V."/>
        </authorList>
    </citation>
    <scope>NUCLEOTIDE SEQUENCE [LARGE SCALE GENOMIC DNA]</scope>
    <source>
        <strain evidence="5">CSF55</strain>
    </source>
</reference>
<keyword evidence="3" id="KW-0560">Oxidoreductase</keyword>
<dbReference type="PRINTS" id="PR00081">
    <property type="entry name" value="GDHRDH"/>
</dbReference>
<dbReference type="Gene3D" id="3.40.50.720">
    <property type="entry name" value="NAD(P)-binding Rossmann-like Domain"/>
    <property type="match status" value="1"/>
</dbReference>
<dbReference type="InterPro" id="IPR036291">
    <property type="entry name" value="NAD(P)-bd_dom_sf"/>
</dbReference>
<dbReference type="Proteomes" id="UP000281549">
    <property type="component" value="Unassembled WGS sequence"/>
</dbReference>
<dbReference type="PANTHER" id="PTHR43008:SF8">
    <property type="entry name" value="BENZIL REDUCTASE ((S)-BENZOIN FORMING) IRC24"/>
    <property type="match status" value="1"/>
</dbReference>
<sequence length="257" mass="28505">MTKVILVTGASRGIGFAICKHLRTFGVHVVGVSRSESPMQDFANEKYKGDFSYVVGDVTDPATLESILNLVQREYGKLDGIVLNAGVIEPIERIQSLDMNLLQRQFDVNFFSLISLLQKFLPLLRQSKGRIVHVSSGAAENAYMGWLGYCCTKASMNMLNKQLSIEEKDIVSVAVRPGVVKTSMTDSALENGNGIKFIGLGKDCMSQSDYEYIKDNRISVDISSHVLAKLAIEAPRELSGQFLSWDDERLNDFKINI</sequence>
<keyword evidence="2" id="KW-0521">NADP</keyword>
<evidence type="ECO:0000256" key="1">
    <source>
        <dbReference type="ARBA" id="ARBA00006484"/>
    </source>
</evidence>
<dbReference type="SUPFAM" id="SSF51735">
    <property type="entry name" value="NAD(P)-binding Rossmann-fold domains"/>
    <property type="match status" value="1"/>
</dbReference>
<dbReference type="InterPro" id="IPR020904">
    <property type="entry name" value="Sc_DH/Rdtase_CS"/>
</dbReference>
<evidence type="ECO:0000313" key="5">
    <source>
        <dbReference type="Proteomes" id="UP000281549"/>
    </source>
</evidence>
<proteinExistence type="inferred from homology"/>
<dbReference type="GO" id="GO:0050664">
    <property type="term" value="F:oxidoreductase activity, acting on NAD(P)H, oxygen as acceptor"/>
    <property type="evidence" value="ECO:0007669"/>
    <property type="project" value="TreeGrafter"/>
</dbReference>
<organism evidence="4 5">
    <name type="scientific">Rozella allomycis (strain CSF55)</name>
    <dbReference type="NCBI Taxonomy" id="988480"/>
    <lineage>
        <taxon>Eukaryota</taxon>
        <taxon>Fungi</taxon>
        <taxon>Fungi incertae sedis</taxon>
        <taxon>Cryptomycota</taxon>
        <taxon>Cryptomycota incertae sedis</taxon>
        <taxon>Rozella</taxon>
    </lineage>
</organism>
<gene>
    <name evidence="4" type="ORF">ROZALSC1DRAFT_12363</name>
</gene>